<dbReference type="GO" id="GO:0043565">
    <property type="term" value="F:sequence-specific DNA binding"/>
    <property type="evidence" value="ECO:0007669"/>
    <property type="project" value="UniProtKB-ARBA"/>
</dbReference>
<dbReference type="CDD" id="cd07765">
    <property type="entry name" value="KRAB_A-box"/>
    <property type="match status" value="1"/>
</dbReference>
<dbReference type="FunFam" id="3.30.160.60:FF:002343">
    <property type="entry name" value="Zinc finger protein 33A"/>
    <property type="match status" value="2"/>
</dbReference>
<dbReference type="GO" id="GO:0005694">
    <property type="term" value="C:chromosome"/>
    <property type="evidence" value="ECO:0007669"/>
    <property type="project" value="UniProtKB-ARBA"/>
</dbReference>
<organism evidence="11 12">
    <name type="scientific">Nyctereutes procyonoides</name>
    <name type="common">Raccoon dog</name>
    <name type="synonym">Canis procyonoides</name>
    <dbReference type="NCBI Taxonomy" id="34880"/>
    <lineage>
        <taxon>Eukaryota</taxon>
        <taxon>Metazoa</taxon>
        <taxon>Chordata</taxon>
        <taxon>Craniata</taxon>
        <taxon>Vertebrata</taxon>
        <taxon>Euteleostomi</taxon>
        <taxon>Mammalia</taxon>
        <taxon>Eutheria</taxon>
        <taxon>Laurasiatheria</taxon>
        <taxon>Carnivora</taxon>
        <taxon>Caniformia</taxon>
        <taxon>Canidae</taxon>
        <taxon>Nyctereutes</taxon>
    </lineage>
</organism>
<evidence type="ECO:0000313" key="12">
    <source>
        <dbReference type="Proteomes" id="UP000645828"/>
    </source>
</evidence>
<accession>A0A811ZTT1</accession>
<evidence type="ECO:0000256" key="5">
    <source>
        <dbReference type="ARBA" id="ARBA00022771"/>
    </source>
</evidence>
<dbReference type="EMBL" id="CAJHUB010000775">
    <property type="protein sequence ID" value="CAD7692035.1"/>
    <property type="molecule type" value="Genomic_DNA"/>
</dbReference>
<dbReference type="SUPFAM" id="SSF109640">
    <property type="entry name" value="KRAB domain (Kruppel-associated box)"/>
    <property type="match status" value="1"/>
</dbReference>
<name>A0A811ZTT1_NYCPR</name>
<dbReference type="PROSITE" id="PS50805">
    <property type="entry name" value="KRAB"/>
    <property type="match status" value="1"/>
</dbReference>
<dbReference type="Proteomes" id="UP000645828">
    <property type="component" value="Unassembled WGS sequence"/>
</dbReference>
<keyword evidence="5 8" id="KW-0863">Zinc-finger</keyword>
<evidence type="ECO:0000259" key="10">
    <source>
        <dbReference type="PROSITE" id="PS50805"/>
    </source>
</evidence>
<dbReference type="Pfam" id="PF00096">
    <property type="entry name" value="zf-C2H2"/>
    <property type="match status" value="4"/>
</dbReference>
<keyword evidence="4" id="KW-0677">Repeat</keyword>
<dbReference type="FunFam" id="3.30.160.60:FF:000534">
    <property type="entry name" value="zinc finger protein 674"/>
    <property type="match status" value="1"/>
</dbReference>
<dbReference type="InterPro" id="IPR036051">
    <property type="entry name" value="KRAB_dom_sf"/>
</dbReference>
<evidence type="ECO:0000256" key="8">
    <source>
        <dbReference type="PROSITE-ProRule" id="PRU00042"/>
    </source>
</evidence>
<evidence type="ECO:0000256" key="7">
    <source>
        <dbReference type="ARBA" id="ARBA00023242"/>
    </source>
</evidence>
<dbReference type="GO" id="GO:0005634">
    <property type="term" value="C:nucleus"/>
    <property type="evidence" value="ECO:0007669"/>
    <property type="project" value="UniProtKB-SubCell"/>
</dbReference>
<keyword evidence="7" id="KW-0539">Nucleus</keyword>
<dbReference type="InterPro" id="IPR036236">
    <property type="entry name" value="Znf_C2H2_sf"/>
</dbReference>
<proteinExistence type="inferred from homology"/>
<dbReference type="AlphaFoldDB" id="A0A811ZTT1"/>
<dbReference type="Gene3D" id="3.30.160.60">
    <property type="entry name" value="Classic Zinc Finger"/>
    <property type="match status" value="6"/>
</dbReference>
<dbReference type="FunFam" id="3.30.160.60:FF:001732">
    <property type="entry name" value="Zgc:162936"/>
    <property type="match status" value="1"/>
</dbReference>
<feature type="domain" description="KRAB" evidence="10">
    <location>
        <begin position="6"/>
        <end position="77"/>
    </location>
</feature>
<feature type="domain" description="C2H2-type" evidence="9">
    <location>
        <begin position="317"/>
        <end position="344"/>
    </location>
</feature>
<dbReference type="PANTHER" id="PTHR16515">
    <property type="entry name" value="PR DOMAIN ZINC FINGER PROTEIN"/>
    <property type="match status" value="1"/>
</dbReference>
<feature type="domain" description="C2H2-type" evidence="9">
    <location>
        <begin position="205"/>
        <end position="232"/>
    </location>
</feature>
<dbReference type="FunFam" id="3.30.160.60:FF:001833">
    <property type="match status" value="1"/>
</dbReference>
<evidence type="ECO:0000256" key="2">
    <source>
        <dbReference type="ARBA" id="ARBA00006991"/>
    </source>
</evidence>
<dbReference type="InterPro" id="IPR013087">
    <property type="entry name" value="Znf_C2H2_type"/>
</dbReference>
<evidence type="ECO:0000259" key="9">
    <source>
        <dbReference type="PROSITE" id="PS50157"/>
    </source>
</evidence>
<sequence>MAVGGVTFEDIAVYFSWKEWRLLDEAQRRLYHHVMLENFTLISSLGCCCGAKAAEAPIEQSASGGMSQTRTPRATLSSWMTHPCEMCGAVLRDIFHLAEHQGKERSQKLLRCRACGKQFYFSIKFQQQEHHVKQKPFINMDTVSFVKSWGIHDSGKSFACVEVQKDFLSGLGHLQQEATEWGEVKHNYTSTLIKYQRIHTGERPYEYNECGKSFTTNLALCYHHRVHTGERPYKCSECGKSFVRKNSLSVCLKVHSGEKPYKCNECGKSWRCKSTFIQHQRIHTGERPYECSECGKSFTSRSALHSHQRVHTGEWHYECTDCGKSFTTTSDLHSHKRVHNSERPYLCTECGKSFIQRNTLNVHVKVYASESLYKCNEYGTSLNYNIDFRSAKQLKLGFGNMGMYVNTGTDRAIHLCAKAILKGYHTGMPGWLSG</sequence>
<dbReference type="FunFam" id="3.30.160.60:FF:000127">
    <property type="entry name" value="Zinc finger protein 354C"/>
    <property type="match status" value="1"/>
</dbReference>
<keyword evidence="6" id="KW-0862">Zinc</keyword>
<dbReference type="InterPro" id="IPR013083">
    <property type="entry name" value="Znf_RING/FYVE/PHD"/>
</dbReference>
<evidence type="ECO:0000256" key="6">
    <source>
        <dbReference type="ARBA" id="ARBA00022833"/>
    </source>
</evidence>
<keyword evidence="12" id="KW-1185">Reference proteome</keyword>
<dbReference type="SUPFAM" id="SSF57667">
    <property type="entry name" value="beta-beta-alpha zinc fingers"/>
    <property type="match status" value="5"/>
</dbReference>
<comment type="caution">
    <text evidence="11">The sequence shown here is derived from an EMBL/GenBank/DDBJ whole genome shotgun (WGS) entry which is preliminary data.</text>
</comment>
<dbReference type="SMART" id="SM00355">
    <property type="entry name" value="ZnF_C2H2"/>
    <property type="match status" value="7"/>
</dbReference>
<dbReference type="Pfam" id="PF01352">
    <property type="entry name" value="KRAB"/>
    <property type="match status" value="1"/>
</dbReference>
<dbReference type="Gene3D" id="6.10.140.140">
    <property type="match status" value="1"/>
</dbReference>
<comment type="subcellular location">
    <subcellularLocation>
        <location evidence="1">Nucleus</location>
    </subcellularLocation>
</comment>
<dbReference type="InterPro" id="IPR050331">
    <property type="entry name" value="Zinc_finger"/>
</dbReference>
<dbReference type="GO" id="GO:0045893">
    <property type="term" value="P:positive regulation of DNA-templated transcription"/>
    <property type="evidence" value="ECO:0007669"/>
    <property type="project" value="UniProtKB-ARBA"/>
</dbReference>
<dbReference type="PANTHER" id="PTHR16515:SF49">
    <property type="entry name" value="GASTRULA ZINC FINGER PROTEIN XLCGF49.1-LIKE-RELATED"/>
    <property type="match status" value="1"/>
</dbReference>
<reference evidence="11" key="1">
    <citation type="submission" date="2020-12" db="EMBL/GenBank/DDBJ databases">
        <authorList>
            <consortium name="Molecular Ecology Group"/>
        </authorList>
    </citation>
    <scope>NUCLEOTIDE SEQUENCE</scope>
    <source>
        <strain evidence="11">TBG_1078</strain>
    </source>
</reference>
<feature type="domain" description="C2H2-type" evidence="9">
    <location>
        <begin position="345"/>
        <end position="372"/>
    </location>
</feature>
<dbReference type="GO" id="GO:0008270">
    <property type="term" value="F:zinc ion binding"/>
    <property type="evidence" value="ECO:0007669"/>
    <property type="project" value="UniProtKB-KW"/>
</dbReference>
<feature type="domain" description="C2H2-type" evidence="9">
    <location>
        <begin position="289"/>
        <end position="316"/>
    </location>
</feature>
<evidence type="ECO:0000256" key="4">
    <source>
        <dbReference type="ARBA" id="ARBA00022737"/>
    </source>
</evidence>
<feature type="domain" description="C2H2-type" evidence="9">
    <location>
        <begin position="261"/>
        <end position="288"/>
    </location>
</feature>
<dbReference type="PROSITE" id="PS00028">
    <property type="entry name" value="ZINC_FINGER_C2H2_1"/>
    <property type="match status" value="3"/>
</dbReference>
<evidence type="ECO:0000313" key="11">
    <source>
        <dbReference type="EMBL" id="CAD7692035.1"/>
    </source>
</evidence>
<feature type="domain" description="C2H2-type" evidence="9">
    <location>
        <begin position="233"/>
        <end position="260"/>
    </location>
</feature>
<evidence type="ECO:0000256" key="1">
    <source>
        <dbReference type="ARBA" id="ARBA00004123"/>
    </source>
</evidence>
<keyword evidence="3" id="KW-0479">Metal-binding</keyword>
<dbReference type="PROSITE" id="PS50157">
    <property type="entry name" value="ZINC_FINGER_C2H2_2"/>
    <property type="match status" value="6"/>
</dbReference>
<gene>
    <name evidence="11" type="ORF">NYPRO_LOCUS24829</name>
</gene>
<dbReference type="InterPro" id="IPR001909">
    <property type="entry name" value="KRAB"/>
</dbReference>
<dbReference type="SMART" id="SM00349">
    <property type="entry name" value="KRAB"/>
    <property type="match status" value="1"/>
</dbReference>
<protein>
    <submittedName>
        <fullName evidence="11">(raccoon dog) hypothetical protein</fullName>
    </submittedName>
</protein>
<dbReference type="Gene3D" id="3.30.40.10">
    <property type="entry name" value="Zinc/RING finger domain, C3HC4 (zinc finger)"/>
    <property type="match status" value="1"/>
</dbReference>
<evidence type="ECO:0000256" key="3">
    <source>
        <dbReference type="ARBA" id="ARBA00022723"/>
    </source>
</evidence>
<comment type="similarity">
    <text evidence="2">Belongs to the krueppel C2H2-type zinc-finger protein family.</text>
</comment>